<dbReference type="OrthoDB" id="5240387at2"/>
<evidence type="ECO:0000256" key="3">
    <source>
        <dbReference type="ARBA" id="ARBA00022741"/>
    </source>
</evidence>
<accession>A0A0W8IHK0</accession>
<protein>
    <recommendedName>
        <fullName evidence="13">DNA 3'-5' helicase</fullName>
        <ecNumber evidence="13">5.6.2.4</ecNumber>
    </recommendedName>
</protein>
<dbReference type="GO" id="GO:0004527">
    <property type="term" value="F:exonuclease activity"/>
    <property type="evidence" value="ECO:0007669"/>
    <property type="project" value="UniProtKB-KW"/>
</dbReference>
<evidence type="ECO:0000259" key="18">
    <source>
        <dbReference type="PROSITE" id="PS51217"/>
    </source>
</evidence>
<dbReference type="Gene3D" id="3.90.320.10">
    <property type="match status" value="1"/>
</dbReference>
<dbReference type="Gene3D" id="1.10.486.10">
    <property type="entry name" value="PCRA, domain 4"/>
    <property type="match status" value="1"/>
</dbReference>
<dbReference type="EC" id="5.6.2.4" evidence="13"/>
<dbReference type="GO" id="GO:0000725">
    <property type="term" value="P:recombinational repair"/>
    <property type="evidence" value="ECO:0007669"/>
    <property type="project" value="TreeGrafter"/>
</dbReference>
<feature type="region of interest" description="Disordered" evidence="16">
    <location>
        <begin position="529"/>
        <end position="548"/>
    </location>
</feature>
<evidence type="ECO:0000259" key="17">
    <source>
        <dbReference type="PROSITE" id="PS51198"/>
    </source>
</evidence>
<comment type="catalytic activity">
    <reaction evidence="14">
        <text>ATP + H2O = ADP + phosphate + H(+)</text>
        <dbReference type="Rhea" id="RHEA:13065"/>
        <dbReference type="ChEBI" id="CHEBI:15377"/>
        <dbReference type="ChEBI" id="CHEBI:15378"/>
        <dbReference type="ChEBI" id="CHEBI:30616"/>
        <dbReference type="ChEBI" id="CHEBI:43474"/>
        <dbReference type="ChEBI" id="CHEBI:456216"/>
        <dbReference type="EC" id="5.6.2.4"/>
    </reaction>
</comment>
<name>A0A0W8IHK0_9MICO</name>
<dbReference type="GO" id="GO:0043138">
    <property type="term" value="F:3'-5' DNA helicase activity"/>
    <property type="evidence" value="ECO:0007669"/>
    <property type="project" value="UniProtKB-EC"/>
</dbReference>
<dbReference type="PROSITE" id="PS51217">
    <property type="entry name" value="UVRD_HELICASE_CTER"/>
    <property type="match status" value="1"/>
</dbReference>
<keyword evidence="11" id="KW-0413">Isomerase</keyword>
<keyword evidence="20" id="KW-1185">Reference proteome</keyword>
<dbReference type="InterPro" id="IPR011604">
    <property type="entry name" value="PDDEXK-like_dom_sf"/>
</dbReference>
<feature type="region of interest" description="Disordered" evidence="16">
    <location>
        <begin position="1"/>
        <end position="20"/>
    </location>
</feature>
<evidence type="ECO:0000256" key="7">
    <source>
        <dbReference type="ARBA" id="ARBA00022839"/>
    </source>
</evidence>
<dbReference type="STRING" id="767452.AVL62_06850"/>
<comment type="similarity">
    <text evidence="1">Belongs to the helicase family. UvrD subfamily.</text>
</comment>
<keyword evidence="10" id="KW-0234">DNA repair</keyword>
<comment type="caution">
    <text evidence="19">The sequence shown here is derived from an EMBL/GenBank/DDBJ whole genome shotgun (WGS) entry which is preliminary data.</text>
</comment>
<evidence type="ECO:0000256" key="9">
    <source>
        <dbReference type="ARBA" id="ARBA00023125"/>
    </source>
</evidence>
<dbReference type="EMBL" id="LQBL01000002">
    <property type="protein sequence ID" value="KUG59384.1"/>
    <property type="molecule type" value="Genomic_DNA"/>
</dbReference>
<evidence type="ECO:0000256" key="10">
    <source>
        <dbReference type="ARBA" id="ARBA00023204"/>
    </source>
</evidence>
<dbReference type="PANTHER" id="PTHR11070:SF59">
    <property type="entry name" value="DNA 3'-5' HELICASE"/>
    <property type="match status" value="1"/>
</dbReference>
<reference evidence="19 20" key="1">
    <citation type="submission" date="2015-12" db="EMBL/GenBank/DDBJ databases">
        <title>Serinicoccus chungangenesis strain CD08_5 genome sequencing and assembly.</title>
        <authorList>
            <person name="Chander A.M."/>
            <person name="Kaur G."/>
            <person name="Nair G.R."/>
            <person name="Dhawan D.K."/>
            <person name="Kochhar R.K."/>
            <person name="Mayilraj S."/>
            <person name="Bhadada S.K."/>
        </authorList>
    </citation>
    <scope>NUCLEOTIDE SEQUENCE [LARGE SCALE GENOMIC DNA]</scope>
    <source>
        <strain evidence="19 20">CD08_5</strain>
    </source>
</reference>
<dbReference type="Gene3D" id="3.40.50.300">
    <property type="entry name" value="P-loop containing nucleotide triphosphate hydrolases"/>
    <property type="match status" value="3"/>
</dbReference>
<evidence type="ECO:0000256" key="8">
    <source>
        <dbReference type="ARBA" id="ARBA00022840"/>
    </source>
</evidence>
<evidence type="ECO:0000313" key="19">
    <source>
        <dbReference type="EMBL" id="KUG59384.1"/>
    </source>
</evidence>
<keyword evidence="4" id="KW-0227">DNA damage</keyword>
<dbReference type="InterPro" id="IPR013986">
    <property type="entry name" value="DExx_box_DNA_helicase_dom_sf"/>
</dbReference>
<evidence type="ECO:0000256" key="16">
    <source>
        <dbReference type="SAM" id="MobiDB-lite"/>
    </source>
</evidence>
<keyword evidence="5 15" id="KW-0378">Hydrolase</keyword>
<gene>
    <name evidence="19" type="ORF">AVL62_06850</name>
</gene>
<evidence type="ECO:0000256" key="2">
    <source>
        <dbReference type="ARBA" id="ARBA00022722"/>
    </source>
</evidence>
<evidence type="ECO:0000256" key="4">
    <source>
        <dbReference type="ARBA" id="ARBA00022763"/>
    </source>
</evidence>
<dbReference type="RefSeq" id="WP_058889859.1">
    <property type="nucleotide sequence ID" value="NZ_LQBL01000002.1"/>
</dbReference>
<dbReference type="InterPro" id="IPR038726">
    <property type="entry name" value="PDDEXK_AddAB-type"/>
</dbReference>
<keyword evidence="7" id="KW-0269">Exonuclease</keyword>
<dbReference type="PANTHER" id="PTHR11070">
    <property type="entry name" value="UVRD / RECB / PCRA DNA HELICASE FAMILY MEMBER"/>
    <property type="match status" value="1"/>
</dbReference>
<feature type="domain" description="UvrD-like helicase ATP-binding" evidence="17">
    <location>
        <begin position="12"/>
        <end position="311"/>
    </location>
</feature>
<keyword evidence="8 15" id="KW-0067">ATP-binding</keyword>
<organism evidence="19 20">
    <name type="scientific">Serinicoccus chungangensis</name>
    <dbReference type="NCBI Taxonomy" id="767452"/>
    <lineage>
        <taxon>Bacteria</taxon>
        <taxon>Bacillati</taxon>
        <taxon>Actinomycetota</taxon>
        <taxon>Actinomycetes</taxon>
        <taxon>Micrococcales</taxon>
        <taxon>Ornithinimicrobiaceae</taxon>
        <taxon>Serinicoccus</taxon>
    </lineage>
</organism>
<evidence type="ECO:0000256" key="15">
    <source>
        <dbReference type="PROSITE-ProRule" id="PRU00560"/>
    </source>
</evidence>
<dbReference type="GO" id="GO:0005524">
    <property type="term" value="F:ATP binding"/>
    <property type="evidence" value="ECO:0007669"/>
    <property type="project" value="UniProtKB-UniRule"/>
</dbReference>
<feature type="domain" description="UvrD-like helicase C-terminal" evidence="18">
    <location>
        <begin position="312"/>
        <end position="644"/>
    </location>
</feature>
<evidence type="ECO:0000256" key="13">
    <source>
        <dbReference type="ARBA" id="ARBA00034808"/>
    </source>
</evidence>
<sequence>MARPQTAAPAPPGDDPDQRRAVEHRGGVLLVLGAPGTGRTSVVVAQAQARLREGLEPDRCLVVAATRQGAGRLRAAIGQDLAATHTEPLARTAASLAFSVLRLAAAREDGPTPRLISGADQDAVLRELLAGHEADGGGPAWPEELDRARRTDGFRAQLRDLLMRAVEHGVGREDLEVLAQVHDRPEWACAGAVLEEYDQVTALADPGSYDPAWITTAAAEALEGDPDLRALVHRRVGALLVDDAQELTVSAARLLDAVRPPGADGVLVGDPDSAVQGFRGAVPEAFLGLARRWAGAAGPTTLTLGTRHGVAGDVGRAADRVAERIGVVGAGGQRRPADGADPGAVRVHVTRSPAQEAALVARWLRQAHLLEGVPWQELAVVARSRAQQATVRRALASGGVPVRADRSSVPLGSDPAVRPLLLALDVVTRGDDDDPGWSLAPQEAVDLLTGPLGGLDPVGLRRLRRQVRAAELAGGGGRGADELLALRLGDPDLRRQAPHDVPVELQALRRVAEVLQAGRDVVVRAARAEASEASSGTPHPRRGAPGLPGPDEVLWALWSRSGLARAWSRQALAGGPSGARADRDLDAVLVLFSAADDHVDRLPGARARTFLDTVRGAEVAADTLVVGAQQPEAVEILTPHSAAGRRWRRVAVVGVQEGVWPDLRLRDSLLGSHALVAAVEGRPVTGTEARRHAQAAVRSDELRQFHVALTRAREEVLVTATASTDDQPSALLDLVDPAFRDRPPVDVPPPLTLRGLVGELRRCAVQAHRDGDQPARTAAVELLVRLAREQVPGADPAAWWDLRELSSTSPVQPEGPVRVSPSRLQTFLDCELRWFLTSRGAETGEASGAALGTLVHDVVATRPDATADELVAELDRRWPDLGLVEGWVSERTRQDAHRMLERYVSYVRDARAAGRELVGAELDLSVALPPGEGEAAREPRLTGAVDRLERQSDGALVVADLKTGRTPVPRADVDRHAQLAAYQVAVTHGAFADLGAASGGARLVQLGAPGSVEQSQPPLTSADDPRWALSTIQDAATRMAGAQFTARDQDRVCRRCPARFACPLQPEGRAR</sequence>
<dbReference type="PROSITE" id="PS51198">
    <property type="entry name" value="UVRD_HELICASE_ATP_BIND"/>
    <property type="match status" value="1"/>
</dbReference>
<dbReference type="Pfam" id="PF12705">
    <property type="entry name" value="PDDEXK_1"/>
    <property type="match status" value="1"/>
</dbReference>
<dbReference type="Proteomes" id="UP000054837">
    <property type="component" value="Unassembled WGS sequence"/>
</dbReference>
<dbReference type="Pfam" id="PF00580">
    <property type="entry name" value="UvrD-helicase"/>
    <property type="match status" value="1"/>
</dbReference>
<comment type="catalytic activity">
    <reaction evidence="12">
        <text>Couples ATP hydrolysis with the unwinding of duplex DNA by translocating in the 3'-5' direction.</text>
        <dbReference type="EC" id="5.6.2.4"/>
    </reaction>
</comment>
<evidence type="ECO:0000313" key="20">
    <source>
        <dbReference type="Proteomes" id="UP000054837"/>
    </source>
</evidence>
<evidence type="ECO:0000256" key="12">
    <source>
        <dbReference type="ARBA" id="ARBA00034617"/>
    </source>
</evidence>
<dbReference type="GO" id="GO:0033202">
    <property type="term" value="C:DNA helicase complex"/>
    <property type="evidence" value="ECO:0007669"/>
    <property type="project" value="TreeGrafter"/>
</dbReference>
<evidence type="ECO:0000256" key="11">
    <source>
        <dbReference type="ARBA" id="ARBA00023235"/>
    </source>
</evidence>
<evidence type="ECO:0000256" key="1">
    <source>
        <dbReference type="ARBA" id="ARBA00009922"/>
    </source>
</evidence>
<dbReference type="InterPro" id="IPR014017">
    <property type="entry name" value="DNA_helicase_UvrD-like_C"/>
</dbReference>
<dbReference type="SUPFAM" id="SSF52540">
    <property type="entry name" value="P-loop containing nucleoside triphosphate hydrolases"/>
    <property type="match status" value="1"/>
</dbReference>
<evidence type="ECO:0000256" key="14">
    <source>
        <dbReference type="ARBA" id="ARBA00048988"/>
    </source>
</evidence>
<feature type="binding site" evidence="15">
    <location>
        <begin position="33"/>
        <end position="40"/>
    </location>
    <ligand>
        <name>ATP</name>
        <dbReference type="ChEBI" id="CHEBI:30616"/>
    </ligand>
</feature>
<keyword evidence="3 15" id="KW-0547">Nucleotide-binding</keyword>
<proteinExistence type="inferred from homology"/>
<dbReference type="GO" id="GO:0005829">
    <property type="term" value="C:cytosol"/>
    <property type="evidence" value="ECO:0007669"/>
    <property type="project" value="TreeGrafter"/>
</dbReference>
<dbReference type="InterPro" id="IPR027417">
    <property type="entry name" value="P-loop_NTPase"/>
</dbReference>
<dbReference type="Gene3D" id="1.10.10.160">
    <property type="match status" value="1"/>
</dbReference>
<evidence type="ECO:0000256" key="6">
    <source>
        <dbReference type="ARBA" id="ARBA00022806"/>
    </source>
</evidence>
<keyword evidence="2" id="KW-0540">Nuclease</keyword>
<dbReference type="GO" id="GO:0003677">
    <property type="term" value="F:DNA binding"/>
    <property type="evidence" value="ECO:0007669"/>
    <property type="project" value="UniProtKB-KW"/>
</dbReference>
<dbReference type="InterPro" id="IPR014016">
    <property type="entry name" value="UvrD-like_ATP-bd"/>
</dbReference>
<dbReference type="AlphaFoldDB" id="A0A0W8IHK0"/>
<dbReference type="InterPro" id="IPR000212">
    <property type="entry name" value="DNA_helicase_UvrD/REP"/>
</dbReference>
<keyword evidence="9" id="KW-0238">DNA-binding</keyword>
<keyword evidence="6 15" id="KW-0347">Helicase</keyword>
<evidence type="ECO:0000256" key="5">
    <source>
        <dbReference type="ARBA" id="ARBA00022801"/>
    </source>
</evidence>